<evidence type="ECO:0000313" key="2">
    <source>
        <dbReference type="EMBL" id="PPE04868.1"/>
    </source>
</evidence>
<reference evidence="2 3" key="1">
    <citation type="submission" date="2017-11" db="EMBL/GenBank/DDBJ databases">
        <title>Genome sequence of Entomoplasma ellychniae ELCN-1 (ATCC 43707).</title>
        <authorList>
            <person name="Lo W.-S."/>
            <person name="Gasparich G.E."/>
            <person name="Kuo C.-H."/>
        </authorList>
    </citation>
    <scope>NUCLEOTIDE SEQUENCE [LARGE SCALE GENOMIC DNA]</scope>
    <source>
        <strain evidence="2 3">ELCN-1</strain>
    </source>
</reference>
<dbReference type="Gene3D" id="1.10.1760.20">
    <property type="match status" value="1"/>
</dbReference>
<feature type="transmembrane region" description="Helical" evidence="1">
    <location>
        <begin position="215"/>
        <end position="236"/>
    </location>
</feature>
<organism evidence="2 3">
    <name type="scientific">Entomoplasma ellychniae</name>
    <dbReference type="NCBI Taxonomy" id="2114"/>
    <lineage>
        <taxon>Bacteria</taxon>
        <taxon>Bacillati</taxon>
        <taxon>Mycoplasmatota</taxon>
        <taxon>Mollicutes</taxon>
        <taxon>Entomoplasmatales</taxon>
        <taxon>Entomoplasmataceae</taxon>
        <taxon>Entomoplasma</taxon>
    </lineage>
</organism>
<accession>A0A8E2QZ58</accession>
<keyword evidence="3" id="KW-1185">Reference proteome</keyword>
<keyword evidence="1" id="KW-1133">Transmembrane helix</keyword>
<dbReference type="EMBL" id="PHND01000001">
    <property type="protein sequence ID" value="PPE04868.1"/>
    <property type="molecule type" value="Genomic_DNA"/>
</dbReference>
<keyword evidence="1" id="KW-0812">Transmembrane</keyword>
<feature type="transmembrane region" description="Helical" evidence="1">
    <location>
        <begin position="56"/>
        <end position="80"/>
    </location>
</feature>
<comment type="caution">
    <text evidence="2">The sequence shown here is derived from an EMBL/GenBank/DDBJ whole genome shotgun (WGS) entry which is preliminary data.</text>
</comment>
<feature type="transmembrane region" description="Helical" evidence="1">
    <location>
        <begin position="156"/>
        <end position="177"/>
    </location>
</feature>
<feature type="transmembrane region" description="Helical" evidence="1">
    <location>
        <begin position="129"/>
        <end position="150"/>
    </location>
</feature>
<feature type="transmembrane region" description="Helical" evidence="1">
    <location>
        <begin position="296"/>
        <end position="314"/>
    </location>
</feature>
<dbReference type="RefSeq" id="WP_104205951.1">
    <property type="nucleotide sequence ID" value="NZ_PHND01000001.1"/>
</dbReference>
<feature type="transmembrane region" description="Helical" evidence="1">
    <location>
        <begin position="242"/>
        <end position="265"/>
    </location>
</feature>
<keyword evidence="1" id="KW-0472">Membrane</keyword>
<dbReference type="Proteomes" id="UP000239010">
    <property type="component" value="Unassembled WGS sequence"/>
</dbReference>
<proteinExistence type="predicted"/>
<feature type="transmembrane region" description="Helical" evidence="1">
    <location>
        <begin position="100"/>
        <end position="122"/>
    </location>
</feature>
<protein>
    <submittedName>
        <fullName evidence="2">Uncharacterized protein</fullName>
    </submittedName>
</protein>
<name>A0A8E2QZ58_9MOLU</name>
<evidence type="ECO:0000313" key="3">
    <source>
        <dbReference type="Proteomes" id="UP000239010"/>
    </source>
</evidence>
<sequence>MQKTLEWIMEGSHLAYLSSALTFTIFVLYILFKWIQKKHLITQGVFIINEQFNTRNIAYMGIMIGCSVAVTVVISMTVPITVFPPIRVAFEGIMIKITGMIFGPIVGLIVGLVTELLTMLFIPSFIHPAYFFVAIGFAFWAGICSFSFKLKDNKQYITLIIITVFVIISTLFLSLTLDKLPVSNPLNEGEITPPGYIEKVSIFGISMSRKMVPRVFMILMGVILILIYITFAILMFTSKKKYINVIMPIILICLVTEILVSILTASWGDAELLAKESENGYINMVALRVAQMPLKIIFNTSLLSTVYFVLRPLIKNK</sequence>
<gene>
    <name evidence="2" type="ORF">EELLY_v1c05490</name>
</gene>
<evidence type="ECO:0000256" key="1">
    <source>
        <dbReference type="SAM" id="Phobius"/>
    </source>
</evidence>
<feature type="transmembrane region" description="Helical" evidence="1">
    <location>
        <begin position="14"/>
        <end position="35"/>
    </location>
</feature>
<dbReference type="AlphaFoldDB" id="A0A8E2QZ58"/>